<organism evidence="1 2">
    <name type="scientific">Mycena sanguinolenta</name>
    <dbReference type="NCBI Taxonomy" id="230812"/>
    <lineage>
        <taxon>Eukaryota</taxon>
        <taxon>Fungi</taxon>
        <taxon>Dikarya</taxon>
        <taxon>Basidiomycota</taxon>
        <taxon>Agaricomycotina</taxon>
        <taxon>Agaricomycetes</taxon>
        <taxon>Agaricomycetidae</taxon>
        <taxon>Agaricales</taxon>
        <taxon>Marasmiineae</taxon>
        <taxon>Mycenaceae</taxon>
        <taxon>Mycena</taxon>
    </lineage>
</organism>
<protein>
    <submittedName>
        <fullName evidence="1">Uncharacterized protein</fullName>
    </submittedName>
</protein>
<reference evidence="1" key="1">
    <citation type="submission" date="2020-05" db="EMBL/GenBank/DDBJ databases">
        <title>Mycena genomes resolve the evolution of fungal bioluminescence.</title>
        <authorList>
            <person name="Tsai I.J."/>
        </authorList>
    </citation>
    <scope>NUCLEOTIDE SEQUENCE</scope>
    <source>
        <strain evidence="1">160909Yilan</strain>
    </source>
</reference>
<keyword evidence="2" id="KW-1185">Reference proteome</keyword>
<evidence type="ECO:0000313" key="2">
    <source>
        <dbReference type="Proteomes" id="UP000623467"/>
    </source>
</evidence>
<dbReference type="OrthoDB" id="3269001at2759"/>
<comment type="caution">
    <text evidence="1">The sequence shown here is derived from an EMBL/GenBank/DDBJ whole genome shotgun (WGS) entry which is preliminary data.</text>
</comment>
<evidence type="ECO:0000313" key="1">
    <source>
        <dbReference type="EMBL" id="KAF7377332.1"/>
    </source>
</evidence>
<accession>A0A8H6ZH67</accession>
<name>A0A8H6ZH67_9AGAR</name>
<sequence length="373" mass="42527">MRKPKELEYEVLHCIFCHTGTQIGWKKTEELIEIQDYENADEEDNTGLASELSSLADDNLDDPAELESLRESLASFSSVTSVPSSIDLQTEEDWEDINMDDDTEYGDAAVYGNFKLSADVLAKIRTCIKEVSLPTWVARLPDNLGEKKHGKLKAQQYLTLFAAILPLVIPETPLTENEETSEKMLQGFSDLAACTNIVASFEASDSEAEAFTSHYIAYRKHVQQVFPDCKEPPNFHHAMHNEALLKYWGPLPGVGEFWGERMNGMLQRIKTNRHVYDMDYTMLQQMARRCQLLAYLHNSDFQDPVLKHFSDILDVKNMSKPKETKELDSQAQAHYLSQAPKMSAKEYKAILAYLNSIGEEMLSWLSYPDLDYQ</sequence>
<dbReference type="EMBL" id="JACAZH010000001">
    <property type="protein sequence ID" value="KAF7377332.1"/>
    <property type="molecule type" value="Genomic_DNA"/>
</dbReference>
<proteinExistence type="predicted"/>
<dbReference type="AlphaFoldDB" id="A0A8H6ZH67"/>
<dbReference type="Proteomes" id="UP000623467">
    <property type="component" value="Unassembled WGS sequence"/>
</dbReference>
<gene>
    <name evidence="1" type="ORF">MSAN_00154100</name>
</gene>